<evidence type="ECO:0000313" key="1">
    <source>
        <dbReference type="EMBL" id="KAJ2965856.1"/>
    </source>
</evidence>
<sequence length="311" mass="33177">MASSNPFRRSVMQAKTTESALPVLNAIDTTIQPYTAPPRTSFRGPDPAEKTERKQQPAQQKAAKKVRVLTPPPLSPDSPEWPTSEPMYQMGPGLVPPHLGYDPFGGSATDESDRDSVVTPPYPKPSGSSGYSASLLTTAPPAAVPGGPPGNPFNRTLQDMEESLGKEELDLQKREEGEALKAANASAPALNVDAFKRLLLTGNSGLRGENQSQGNDAEALAEYNAESNRMMAAVDGIHDHQQAGSGNNESQHGHHVVSPSTSAKDKKTAPPPPPSSRHGKSIKNDQQPQAATTEPEPENQHHTPPEQYKPA</sequence>
<dbReference type="Proteomes" id="UP001143910">
    <property type="component" value="Unassembled WGS sequence"/>
</dbReference>
<accession>A0ACC1MHP5</accession>
<reference evidence="1" key="1">
    <citation type="submission" date="2022-08" db="EMBL/GenBank/DDBJ databases">
        <title>Genome Sequence of Lecanicillium fungicola.</title>
        <authorList>
            <person name="Buettner E."/>
        </authorList>
    </citation>
    <scope>NUCLEOTIDE SEQUENCE</scope>
    <source>
        <strain evidence="1">Babe33</strain>
    </source>
</reference>
<comment type="caution">
    <text evidence="1">The sequence shown here is derived from an EMBL/GenBank/DDBJ whole genome shotgun (WGS) entry which is preliminary data.</text>
</comment>
<gene>
    <name evidence="1" type="ORF">NQ176_g10420</name>
</gene>
<name>A0ACC1MHP5_9HYPO</name>
<evidence type="ECO:0000313" key="2">
    <source>
        <dbReference type="Proteomes" id="UP001143910"/>
    </source>
</evidence>
<proteinExistence type="predicted"/>
<dbReference type="EMBL" id="JANJQO010002827">
    <property type="protein sequence ID" value="KAJ2965856.1"/>
    <property type="molecule type" value="Genomic_DNA"/>
</dbReference>
<protein>
    <submittedName>
        <fullName evidence="1">Uncharacterized protein</fullName>
    </submittedName>
</protein>
<keyword evidence="2" id="KW-1185">Reference proteome</keyword>
<organism evidence="1 2">
    <name type="scientific">Zarea fungicola</name>
    <dbReference type="NCBI Taxonomy" id="93591"/>
    <lineage>
        <taxon>Eukaryota</taxon>
        <taxon>Fungi</taxon>
        <taxon>Dikarya</taxon>
        <taxon>Ascomycota</taxon>
        <taxon>Pezizomycotina</taxon>
        <taxon>Sordariomycetes</taxon>
        <taxon>Hypocreomycetidae</taxon>
        <taxon>Hypocreales</taxon>
        <taxon>Cordycipitaceae</taxon>
        <taxon>Zarea</taxon>
    </lineage>
</organism>